<reference evidence="7 8" key="1">
    <citation type="submission" date="2019-02" db="EMBL/GenBank/DDBJ databases">
        <title>Deep-cultivation of Planctomycetes and their phenomic and genomic characterization uncovers novel biology.</title>
        <authorList>
            <person name="Wiegand S."/>
            <person name="Jogler M."/>
            <person name="Boedeker C."/>
            <person name="Pinto D."/>
            <person name="Vollmers J."/>
            <person name="Rivas-Marin E."/>
            <person name="Kohn T."/>
            <person name="Peeters S.H."/>
            <person name="Heuer A."/>
            <person name="Rast P."/>
            <person name="Oberbeckmann S."/>
            <person name="Bunk B."/>
            <person name="Jeske O."/>
            <person name="Meyerdierks A."/>
            <person name="Storesund J.E."/>
            <person name="Kallscheuer N."/>
            <person name="Luecker S."/>
            <person name="Lage O.M."/>
            <person name="Pohl T."/>
            <person name="Merkel B.J."/>
            <person name="Hornburger P."/>
            <person name="Mueller R.-W."/>
            <person name="Bruemmer F."/>
            <person name="Labrenz M."/>
            <person name="Spormann A.M."/>
            <person name="Op Den Camp H."/>
            <person name="Overmann J."/>
            <person name="Amann R."/>
            <person name="Jetten M.S.M."/>
            <person name="Mascher T."/>
            <person name="Medema M.H."/>
            <person name="Devos D.P."/>
            <person name="Kaster A.-K."/>
            <person name="Ovreas L."/>
            <person name="Rohde M."/>
            <person name="Galperin M.Y."/>
            <person name="Jogler C."/>
        </authorList>
    </citation>
    <scope>NUCLEOTIDE SEQUENCE [LARGE SCALE GENOMIC DNA]</scope>
    <source>
        <strain evidence="7 8">Q31b</strain>
    </source>
</reference>
<protein>
    <submittedName>
        <fullName evidence="7">Arylsulfatase</fullName>
        <ecNumber evidence="7">3.1.6.1</ecNumber>
    </submittedName>
</protein>
<dbReference type="EMBL" id="SJPY01000006">
    <property type="protein sequence ID" value="TWU38898.1"/>
    <property type="molecule type" value="Genomic_DNA"/>
</dbReference>
<sequence length="504" mass="57741">MMKRINNGQWIAVLLCCTFSCTAEKVSGAPIQGKAKTNFLQILTDDQGWGDLGSFGHVFIKTPNIDRLAEEGLKFVQCYSSAAVCSPSRASILTGRTPFRNGVYRFIPADHFCYLQSDEVTLPQLLRKHGYQTAHFGKWHLSHFTEERIEVENEWPQRFKNYGFSTDPMQPTMDDYGYDYWLATGNVARPCHKDPENFFLNGKPMGLMEGYSAQIVAKELIEWLRDHREDSKPFFITLWFHEPHGPIESDPRLMERYNDDVEDPNLKQYFASVTQIDEAVGEIVQALKDEGVYDDTLVWYTSDNGPEGDTEYGSPSKKNNLWRDRYRGSTGGLRGRKRHTHEGGIRVPGIISWPAGFKRSGVQPGGISDEPIIGSDVFPTLLEIAGIELPENVTLDATSIVPILENKKFQRKQPLYWRNTSHEFRIALREGDWKILAKSDQTGFELYNLAIDPRETTDLSAHEPARFERLKKALIEYDNEVLNEGPDWWKKERGLKDMPLYRSN</sequence>
<evidence type="ECO:0000259" key="6">
    <source>
        <dbReference type="Pfam" id="PF00884"/>
    </source>
</evidence>
<keyword evidence="3 7" id="KW-0378">Hydrolase</keyword>
<dbReference type="PANTHER" id="PTHR42693:SF53">
    <property type="entry name" value="ENDO-4-O-SULFATASE"/>
    <property type="match status" value="1"/>
</dbReference>
<keyword evidence="2" id="KW-0479">Metal-binding</keyword>
<dbReference type="RefSeq" id="WP_146601192.1">
    <property type="nucleotide sequence ID" value="NZ_SJPY01000006.1"/>
</dbReference>
<dbReference type="InterPro" id="IPR017850">
    <property type="entry name" value="Alkaline_phosphatase_core_sf"/>
</dbReference>
<gene>
    <name evidence="7" type="primary">atsA_41</name>
    <name evidence="7" type="ORF">Q31b_39760</name>
</gene>
<comment type="similarity">
    <text evidence="1">Belongs to the sulfatase family.</text>
</comment>
<keyword evidence="4" id="KW-0106">Calcium</keyword>
<dbReference type="GO" id="GO:0004065">
    <property type="term" value="F:arylsulfatase activity"/>
    <property type="evidence" value="ECO:0007669"/>
    <property type="project" value="UniProtKB-EC"/>
</dbReference>
<evidence type="ECO:0000256" key="3">
    <source>
        <dbReference type="ARBA" id="ARBA00022801"/>
    </source>
</evidence>
<feature type="domain" description="Sulfatase N-terminal" evidence="6">
    <location>
        <begin position="38"/>
        <end position="387"/>
    </location>
</feature>
<evidence type="ECO:0000256" key="2">
    <source>
        <dbReference type="ARBA" id="ARBA00022723"/>
    </source>
</evidence>
<dbReference type="InterPro" id="IPR024607">
    <property type="entry name" value="Sulfatase_CS"/>
</dbReference>
<keyword evidence="8" id="KW-1185">Reference proteome</keyword>
<organism evidence="7 8">
    <name type="scientific">Novipirellula aureliae</name>
    <dbReference type="NCBI Taxonomy" id="2527966"/>
    <lineage>
        <taxon>Bacteria</taxon>
        <taxon>Pseudomonadati</taxon>
        <taxon>Planctomycetota</taxon>
        <taxon>Planctomycetia</taxon>
        <taxon>Pirellulales</taxon>
        <taxon>Pirellulaceae</taxon>
        <taxon>Novipirellula</taxon>
    </lineage>
</organism>
<evidence type="ECO:0000313" key="8">
    <source>
        <dbReference type="Proteomes" id="UP000315471"/>
    </source>
</evidence>
<evidence type="ECO:0000313" key="7">
    <source>
        <dbReference type="EMBL" id="TWU38898.1"/>
    </source>
</evidence>
<dbReference type="GO" id="GO:0046872">
    <property type="term" value="F:metal ion binding"/>
    <property type="evidence" value="ECO:0007669"/>
    <property type="project" value="UniProtKB-KW"/>
</dbReference>
<comment type="caution">
    <text evidence="7">The sequence shown here is derived from an EMBL/GenBank/DDBJ whole genome shotgun (WGS) entry which is preliminary data.</text>
</comment>
<dbReference type="Proteomes" id="UP000315471">
    <property type="component" value="Unassembled WGS sequence"/>
</dbReference>
<dbReference type="SUPFAM" id="SSF53649">
    <property type="entry name" value="Alkaline phosphatase-like"/>
    <property type="match status" value="1"/>
</dbReference>
<dbReference type="Gene3D" id="3.30.1120.10">
    <property type="match status" value="1"/>
</dbReference>
<name>A0A5C6DQ71_9BACT</name>
<dbReference type="AlphaFoldDB" id="A0A5C6DQ71"/>
<dbReference type="InterPro" id="IPR000917">
    <property type="entry name" value="Sulfatase_N"/>
</dbReference>
<dbReference type="PROSITE" id="PS00523">
    <property type="entry name" value="SULFATASE_1"/>
    <property type="match status" value="1"/>
</dbReference>
<dbReference type="InterPro" id="IPR050738">
    <property type="entry name" value="Sulfatase"/>
</dbReference>
<accession>A0A5C6DQ71</accession>
<dbReference type="Gene3D" id="3.40.720.10">
    <property type="entry name" value="Alkaline Phosphatase, subunit A"/>
    <property type="match status" value="1"/>
</dbReference>
<dbReference type="Pfam" id="PF00884">
    <property type="entry name" value="Sulfatase"/>
    <property type="match status" value="1"/>
</dbReference>
<dbReference type="PANTHER" id="PTHR42693">
    <property type="entry name" value="ARYLSULFATASE FAMILY MEMBER"/>
    <property type="match status" value="1"/>
</dbReference>
<dbReference type="EC" id="3.1.6.1" evidence="7"/>
<feature type="region of interest" description="Disordered" evidence="5">
    <location>
        <begin position="304"/>
        <end position="340"/>
    </location>
</feature>
<evidence type="ECO:0000256" key="1">
    <source>
        <dbReference type="ARBA" id="ARBA00008779"/>
    </source>
</evidence>
<evidence type="ECO:0000256" key="4">
    <source>
        <dbReference type="ARBA" id="ARBA00022837"/>
    </source>
</evidence>
<proteinExistence type="inferred from homology"/>
<dbReference type="OrthoDB" id="9803751at2"/>
<evidence type="ECO:0000256" key="5">
    <source>
        <dbReference type="SAM" id="MobiDB-lite"/>
    </source>
</evidence>